<name>A0A9N9HY00_FUNMO</name>
<evidence type="ECO:0000313" key="2">
    <source>
        <dbReference type="Proteomes" id="UP000789375"/>
    </source>
</evidence>
<feature type="non-terminal residue" evidence="1">
    <location>
        <position position="1"/>
    </location>
</feature>
<comment type="caution">
    <text evidence="1">The sequence shown here is derived from an EMBL/GenBank/DDBJ whole genome shotgun (WGS) entry which is preliminary data.</text>
</comment>
<evidence type="ECO:0000313" key="1">
    <source>
        <dbReference type="EMBL" id="CAG8712356.1"/>
    </source>
</evidence>
<organism evidence="1 2">
    <name type="scientific">Funneliformis mosseae</name>
    <name type="common">Endomycorrhizal fungus</name>
    <name type="synonym">Glomus mosseae</name>
    <dbReference type="NCBI Taxonomy" id="27381"/>
    <lineage>
        <taxon>Eukaryota</taxon>
        <taxon>Fungi</taxon>
        <taxon>Fungi incertae sedis</taxon>
        <taxon>Mucoromycota</taxon>
        <taxon>Glomeromycotina</taxon>
        <taxon>Glomeromycetes</taxon>
        <taxon>Glomerales</taxon>
        <taxon>Glomeraceae</taxon>
        <taxon>Funneliformis</taxon>
    </lineage>
</organism>
<accession>A0A9N9HY00</accession>
<reference evidence="1" key="1">
    <citation type="submission" date="2021-06" db="EMBL/GenBank/DDBJ databases">
        <authorList>
            <person name="Kallberg Y."/>
            <person name="Tangrot J."/>
            <person name="Rosling A."/>
        </authorList>
    </citation>
    <scope>NUCLEOTIDE SEQUENCE</scope>
    <source>
        <strain evidence="1">87-6 pot B 2015</strain>
    </source>
</reference>
<dbReference type="AlphaFoldDB" id="A0A9N9HY00"/>
<protein>
    <submittedName>
        <fullName evidence="1">13256_t:CDS:1</fullName>
    </submittedName>
</protein>
<gene>
    <name evidence="1" type="ORF">FMOSSE_LOCUS14410</name>
</gene>
<dbReference type="EMBL" id="CAJVPP010010928">
    <property type="protein sequence ID" value="CAG8712356.1"/>
    <property type="molecule type" value="Genomic_DNA"/>
</dbReference>
<keyword evidence="2" id="KW-1185">Reference proteome</keyword>
<dbReference type="Proteomes" id="UP000789375">
    <property type="component" value="Unassembled WGS sequence"/>
</dbReference>
<proteinExistence type="predicted"/>
<sequence>RFPEKFDLHYDNSARSFRENVHSGKWIFGIKSDIDDTILFQKTVDVFA</sequence>